<dbReference type="SMART" id="SM00066">
    <property type="entry name" value="GAL4"/>
    <property type="match status" value="1"/>
</dbReference>
<keyword evidence="5" id="KW-0539">Nucleus</keyword>
<dbReference type="GO" id="GO:0000981">
    <property type="term" value="F:DNA-binding transcription factor activity, RNA polymerase II-specific"/>
    <property type="evidence" value="ECO:0007669"/>
    <property type="project" value="InterPro"/>
</dbReference>
<dbReference type="Proteomes" id="UP000191285">
    <property type="component" value="Unassembled WGS sequence"/>
</dbReference>
<feature type="domain" description="Zn(2)-C6 fungal-type" evidence="7">
    <location>
        <begin position="26"/>
        <end position="56"/>
    </location>
</feature>
<dbReference type="InterPro" id="IPR001138">
    <property type="entry name" value="Zn2Cys6_DnaBD"/>
</dbReference>
<dbReference type="PROSITE" id="PS00463">
    <property type="entry name" value="ZN2_CY6_FUNGAL_1"/>
    <property type="match status" value="1"/>
</dbReference>
<dbReference type="SUPFAM" id="SSF57701">
    <property type="entry name" value="Zn2/Cys6 DNA-binding domain"/>
    <property type="match status" value="1"/>
</dbReference>
<comment type="caution">
    <text evidence="8">The sequence shown here is derived from an EMBL/GenBank/DDBJ whole genome shotgun (WGS) entry which is preliminary data.</text>
</comment>
<evidence type="ECO:0000256" key="5">
    <source>
        <dbReference type="ARBA" id="ARBA00023242"/>
    </source>
</evidence>
<evidence type="ECO:0000256" key="1">
    <source>
        <dbReference type="ARBA" id="ARBA00004123"/>
    </source>
</evidence>
<organism evidence="8 9">
    <name type="scientific">Penicillium steckii</name>
    <dbReference type="NCBI Taxonomy" id="303698"/>
    <lineage>
        <taxon>Eukaryota</taxon>
        <taxon>Fungi</taxon>
        <taxon>Dikarya</taxon>
        <taxon>Ascomycota</taxon>
        <taxon>Pezizomycotina</taxon>
        <taxon>Eurotiomycetes</taxon>
        <taxon>Eurotiomycetidae</taxon>
        <taxon>Eurotiales</taxon>
        <taxon>Aspergillaceae</taxon>
        <taxon>Penicillium</taxon>
    </lineage>
</organism>
<dbReference type="AlphaFoldDB" id="A0A1V6TJ58"/>
<dbReference type="PANTHER" id="PTHR37534">
    <property type="entry name" value="TRANSCRIPTIONAL ACTIVATOR PROTEIN UGA3"/>
    <property type="match status" value="1"/>
</dbReference>
<keyword evidence="2" id="KW-0805">Transcription regulation</keyword>
<dbReference type="GO" id="GO:0008270">
    <property type="term" value="F:zinc ion binding"/>
    <property type="evidence" value="ECO:0007669"/>
    <property type="project" value="InterPro"/>
</dbReference>
<keyword evidence="9" id="KW-1185">Reference proteome</keyword>
<dbReference type="OrthoDB" id="1919336at2759"/>
<dbReference type="InterPro" id="IPR021858">
    <property type="entry name" value="Fun_TF"/>
</dbReference>
<dbReference type="CDD" id="cd00067">
    <property type="entry name" value="GAL4"/>
    <property type="match status" value="1"/>
</dbReference>
<protein>
    <recommendedName>
        <fullName evidence="7">Zn(2)-C6 fungal-type domain-containing protein</fullName>
    </recommendedName>
</protein>
<gene>
    <name evidence="8" type="ORF">PENSTE_c005G03602</name>
</gene>
<name>A0A1V6TJ58_9EURO</name>
<keyword evidence="4" id="KW-0804">Transcription</keyword>
<evidence type="ECO:0000256" key="4">
    <source>
        <dbReference type="ARBA" id="ARBA00023163"/>
    </source>
</evidence>
<accession>A0A1V6TJ58</accession>
<evidence type="ECO:0000256" key="2">
    <source>
        <dbReference type="ARBA" id="ARBA00023015"/>
    </source>
</evidence>
<dbReference type="Pfam" id="PF00172">
    <property type="entry name" value="Zn_clus"/>
    <property type="match status" value="1"/>
</dbReference>
<evidence type="ECO:0000313" key="8">
    <source>
        <dbReference type="EMBL" id="OQE26311.1"/>
    </source>
</evidence>
<dbReference type="GO" id="GO:0045944">
    <property type="term" value="P:positive regulation of transcription by RNA polymerase II"/>
    <property type="evidence" value="ECO:0007669"/>
    <property type="project" value="TreeGrafter"/>
</dbReference>
<proteinExistence type="predicted"/>
<evidence type="ECO:0000259" key="7">
    <source>
        <dbReference type="PROSITE" id="PS50048"/>
    </source>
</evidence>
<dbReference type="Pfam" id="PF11951">
    <property type="entry name" value="Fungal_trans_2"/>
    <property type="match status" value="1"/>
</dbReference>
<dbReference type="Gene3D" id="4.10.240.10">
    <property type="entry name" value="Zn(2)-C6 fungal-type DNA-binding domain"/>
    <property type="match status" value="1"/>
</dbReference>
<evidence type="ECO:0000256" key="3">
    <source>
        <dbReference type="ARBA" id="ARBA00023125"/>
    </source>
</evidence>
<keyword evidence="3" id="KW-0238">DNA-binding</keyword>
<evidence type="ECO:0000313" key="9">
    <source>
        <dbReference type="Proteomes" id="UP000191285"/>
    </source>
</evidence>
<sequence>MQPGPSTETAQHNDTPTKSPKRTRTGCLTCRRRKKKCDESRPSCTACQRNHLQCQWEPSESLSRPRRRNRQQLSSQNSLPEEVHRMMKVFFVLTPDIMTRLLGHFLDSSPRWLSTRVGSQRTEFMTWLSPAISESPLIFNCILAIASGDMLKTHRGNIEMRHAAAEYYGKTISHLRTAIENEMTIASPSDTPLPDYTPLAVLLLCVHETQNFTQSERILPHLNAALFLLQNRISRSNKDSALRSFLFEAFCYFFALASFSLGPKLPLHQAHSIFEAPSVIEYIRNGHIMGRSQGLFVIIYRTSNLAQQLASKIAGEVSTARAELMLIDQDLDSDHSNKTCDIYDADTKDLHDIITSELYRLACRIHIRKLLGSSSPEEDRTIALLVEEFVNELQFLPSNSPSHSILSWPLVVTGSAARNVSHQRIIVARLAQIHDEWQSDVFSKSAAYLQEKWKSDKNPKPGILDISNVGGSSGIGTLWNNCPVLLA</sequence>
<reference evidence="9" key="1">
    <citation type="journal article" date="2017" name="Nat. Microbiol.">
        <title>Global analysis of biosynthetic gene clusters reveals vast potential of secondary metabolite production in Penicillium species.</title>
        <authorList>
            <person name="Nielsen J.C."/>
            <person name="Grijseels S."/>
            <person name="Prigent S."/>
            <person name="Ji B."/>
            <person name="Dainat J."/>
            <person name="Nielsen K.F."/>
            <person name="Frisvad J.C."/>
            <person name="Workman M."/>
            <person name="Nielsen J."/>
        </authorList>
    </citation>
    <scope>NUCLEOTIDE SEQUENCE [LARGE SCALE GENOMIC DNA]</scope>
    <source>
        <strain evidence="9">IBT 24891</strain>
    </source>
</reference>
<dbReference type="PANTHER" id="PTHR37534:SF16">
    <property type="entry name" value="ZN(II)2CYS6 TRANSCRIPTION FACTOR (EUROFUNG)-RELATED"/>
    <property type="match status" value="1"/>
</dbReference>
<comment type="subcellular location">
    <subcellularLocation>
        <location evidence="1">Nucleus</location>
    </subcellularLocation>
</comment>
<feature type="compositionally biased region" description="Polar residues" evidence="6">
    <location>
        <begin position="1"/>
        <end position="18"/>
    </location>
</feature>
<evidence type="ECO:0000256" key="6">
    <source>
        <dbReference type="SAM" id="MobiDB-lite"/>
    </source>
</evidence>
<dbReference type="EMBL" id="MLKD01000005">
    <property type="protein sequence ID" value="OQE26311.1"/>
    <property type="molecule type" value="Genomic_DNA"/>
</dbReference>
<feature type="region of interest" description="Disordered" evidence="6">
    <location>
        <begin position="1"/>
        <end position="26"/>
    </location>
</feature>
<dbReference type="InterPro" id="IPR036864">
    <property type="entry name" value="Zn2-C6_fun-type_DNA-bd_sf"/>
</dbReference>
<dbReference type="GO" id="GO:0005634">
    <property type="term" value="C:nucleus"/>
    <property type="evidence" value="ECO:0007669"/>
    <property type="project" value="UniProtKB-SubCell"/>
</dbReference>
<dbReference type="PROSITE" id="PS50048">
    <property type="entry name" value="ZN2_CY6_FUNGAL_2"/>
    <property type="match status" value="1"/>
</dbReference>
<feature type="region of interest" description="Disordered" evidence="6">
    <location>
        <begin position="58"/>
        <end position="79"/>
    </location>
</feature>
<dbReference type="GO" id="GO:0000976">
    <property type="term" value="F:transcription cis-regulatory region binding"/>
    <property type="evidence" value="ECO:0007669"/>
    <property type="project" value="TreeGrafter"/>
</dbReference>